<organism evidence="2 3">
    <name type="scientific">Stylosanthes scabra</name>
    <dbReference type="NCBI Taxonomy" id="79078"/>
    <lineage>
        <taxon>Eukaryota</taxon>
        <taxon>Viridiplantae</taxon>
        <taxon>Streptophyta</taxon>
        <taxon>Embryophyta</taxon>
        <taxon>Tracheophyta</taxon>
        <taxon>Spermatophyta</taxon>
        <taxon>Magnoliopsida</taxon>
        <taxon>eudicotyledons</taxon>
        <taxon>Gunneridae</taxon>
        <taxon>Pentapetalae</taxon>
        <taxon>rosids</taxon>
        <taxon>fabids</taxon>
        <taxon>Fabales</taxon>
        <taxon>Fabaceae</taxon>
        <taxon>Papilionoideae</taxon>
        <taxon>50 kb inversion clade</taxon>
        <taxon>dalbergioids sensu lato</taxon>
        <taxon>Dalbergieae</taxon>
        <taxon>Pterocarpus clade</taxon>
        <taxon>Stylosanthes</taxon>
    </lineage>
</organism>
<evidence type="ECO:0000313" key="3">
    <source>
        <dbReference type="Proteomes" id="UP001341840"/>
    </source>
</evidence>
<gene>
    <name evidence="2" type="ORF">PIB30_098463</name>
</gene>
<name>A0ABU6QVZ4_9FABA</name>
<sequence length="178" mass="18503">MAAVPVGEQSGGAMALAQSGRTDRRAAVGGVKVTDNTAVVTAGSTNCNGARAADTAAAGMAEGTTAARDGSTETPDTAKLGQGEAAEADLACKPHHRRCETLYIHVRCDPSSAHRMKTPRTYPAAVRNDGALMVHRRMHAKADPEPEPSPHRMNRASLRSMPEKKSTSGSCGAWSSPP</sequence>
<dbReference type="EMBL" id="JASCZI010002523">
    <property type="protein sequence ID" value="MED6116260.1"/>
    <property type="molecule type" value="Genomic_DNA"/>
</dbReference>
<proteinExistence type="predicted"/>
<protein>
    <submittedName>
        <fullName evidence="2">Uncharacterized protein</fullName>
    </submittedName>
</protein>
<reference evidence="2 3" key="1">
    <citation type="journal article" date="2023" name="Plants (Basel)">
        <title>Bridging the Gap: Combining Genomics and Transcriptomics Approaches to Understand Stylosanthes scabra, an Orphan Legume from the Brazilian Caatinga.</title>
        <authorList>
            <person name="Ferreira-Neto J.R.C."/>
            <person name="da Silva M.D."/>
            <person name="Binneck E."/>
            <person name="de Melo N.F."/>
            <person name="da Silva R.H."/>
            <person name="de Melo A.L.T.M."/>
            <person name="Pandolfi V."/>
            <person name="Bustamante F.O."/>
            <person name="Brasileiro-Vidal A.C."/>
            <person name="Benko-Iseppon A.M."/>
        </authorList>
    </citation>
    <scope>NUCLEOTIDE SEQUENCE [LARGE SCALE GENOMIC DNA]</scope>
    <source>
        <tissue evidence="2">Leaves</tissue>
    </source>
</reference>
<feature type="region of interest" description="Disordered" evidence="1">
    <location>
        <begin position="138"/>
        <end position="178"/>
    </location>
</feature>
<keyword evidence="3" id="KW-1185">Reference proteome</keyword>
<dbReference type="Proteomes" id="UP001341840">
    <property type="component" value="Unassembled WGS sequence"/>
</dbReference>
<accession>A0ABU6QVZ4</accession>
<evidence type="ECO:0000313" key="2">
    <source>
        <dbReference type="EMBL" id="MED6116260.1"/>
    </source>
</evidence>
<feature type="compositionally biased region" description="Basic and acidic residues" evidence="1">
    <location>
        <begin position="140"/>
        <end position="150"/>
    </location>
</feature>
<comment type="caution">
    <text evidence="2">The sequence shown here is derived from an EMBL/GenBank/DDBJ whole genome shotgun (WGS) entry which is preliminary data.</text>
</comment>
<evidence type="ECO:0000256" key="1">
    <source>
        <dbReference type="SAM" id="MobiDB-lite"/>
    </source>
</evidence>